<keyword evidence="1" id="KW-0521">NADP</keyword>
<dbReference type="HOGENOM" id="CLU_044876_3_2_1"/>
<dbReference type="Pfam" id="PF05368">
    <property type="entry name" value="NmrA"/>
    <property type="match status" value="1"/>
</dbReference>
<dbReference type="AlphaFoldDB" id="A0A072PD37"/>
<evidence type="ECO:0000259" key="3">
    <source>
        <dbReference type="Pfam" id="PF05368"/>
    </source>
</evidence>
<evidence type="ECO:0000313" key="4">
    <source>
        <dbReference type="EMBL" id="KEF53485.1"/>
    </source>
</evidence>
<dbReference type="EMBL" id="AMGV01000013">
    <property type="protein sequence ID" value="KEF53485.1"/>
    <property type="molecule type" value="Genomic_DNA"/>
</dbReference>
<dbReference type="SUPFAM" id="SSF51735">
    <property type="entry name" value="NAD(P)-binding Rossmann-fold domains"/>
    <property type="match status" value="1"/>
</dbReference>
<dbReference type="PANTHER" id="PTHR47706">
    <property type="entry name" value="NMRA-LIKE FAMILY PROTEIN"/>
    <property type="match status" value="1"/>
</dbReference>
<dbReference type="InterPro" id="IPR051609">
    <property type="entry name" value="NmrA/Isoflavone_reductase-like"/>
</dbReference>
<keyword evidence="5" id="KW-1185">Reference proteome</keyword>
<dbReference type="GeneID" id="25285364"/>
<dbReference type="InterPro" id="IPR036291">
    <property type="entry name" value="NAD(P)-bd_dom_sf"/>
</dbReference>
<evidence type="ECO:0000313" key="5">
    <source>
        <dbReference type="Proteomes" id="UP000027920"/>
    </source>
</evidence>
<dbReference type="STRING" id="1182545.A0A072PD37"/>
<gene>
    <name evidence="4" type="ORF">A1O9_10460</name>
</gene>
<feature type="domain" description="NmrA-like" evidence="3">
    <location>
        <begin position="5"/>
        <end position="241"/>
    </location>
</feature>
<evidence type="ECO:0000256" key="2">
    <source>
        <dbReference type="ARBA" id="ARBA00023002"/>
    </source>
</evidence>
<organism evidence="4 5">
    <name type="scientific">Exophiala aquamarina CBS 119918</name>
    <dbReference type="NCBI Taxonomy" id="1182545"/>
    <lineage>
        <taxon>Eukaryota</taxon>
        <taxon>Fungi</taxon>
        <taxon>Dikarya</taxon>
        <taxon>Ascomycota</taxon>
        <taxon>Pezizomycotina</taxon>
        <taxon>Eurotiomycetes</taxon>
        <taxon>Chaetothyriomycetidae</taxon>
        <taxon>Chaetothyriales</taxon>
        <taxon>Herpotrichiellaceae</taxon>
        <taxon>Exophiala</taxon>
    </lineage>
</organism>
<comment type="caution">
    <text evidence="4">The sequence shown here is derived from an EMBL/GenBank/DDBJ whole genome shotgun (WGS) entry which is preliminary data.</text>
</comment>
<dbReference type="PANTHER" id="PTHR47706:SF1">
    <property type="entry name" value="CIPA-LIKE, PUTATIVE (AFU_ORTHOLOGUE AFUA_1G12460)-RELATED"/>
    <property type="match status" value="1"/>
</dbReference>
<dbReference type="Gene3D" id="3.40.50.720">
    <property type="entry name" value="NAD(P)-binding Rossmann-like Domain"/>
    <property type="match status" value="1"/>
</dbReference>
<keyword evidence="2" id="KW-0560">Oxidoreductase</keyword>
<name>A0A072PD37_9EURO</name>
<sequence>MSSIQIALAGATGNLGVPILKALLEGQFSVTVLSRRGGNSSKLTSHPNLKIEEVDFDCVQSLTAALQGVEVVVSCVSTLAIGNQNSLIDASVAAGVKRFVPAEFGMDSLNPLCAQLPVCAPKVATQRYLHEKCLAYPEFSWTGIANGLFLDWGMKVGFIVNPYRHAATHYNGGDVPFSATKLADVVKAVLAIIHKQEQTANRLLYIQSTLITQNQLIQYTKDIDGKEWHTQERNTEEIRKESLVALANGDLMAAMDGFCVAASWNADYGCDFSNHLDNEELGLKLLDEPGLRLLVQGILQREEQV</sequence>
<protein>
    <recommendedName>
        <fullName evidence="3">NmrA-like domain-containing protein</fullName>
    </recommendedName>
</protein>
<dbReference type="InterPro" id="IPR008030">
    <property type="entry name" value="NmrA-like"/>
</dbReference>
<dbReference type="Gene3D" id="3.90.25.10">
    <property type="entry name" value="UDP-galactose 4-epimerase, domain 1"/>
    <property type="match status" value="1"/>
</dbReference>
<dbReference type="GO" id="GO:0016491">
    <property type="term" value="F:oxidoreductase activity"/>
    <property type="evidence" value="ECO:0007669"/>
    <property type="project" value="UniProtKB-KW"/>
</dbReference>
<dbReference type="InterPro" id="IPR045312">
    <property type="entry name" value="PCBER-like"/>
</dbReference>
<dbReference type="Proteomes" id="UP000027920">
    <property type="component" value="Unassembled WGS sequence"/>
</dbReference>
<dbReference type="OrthoDB" id="9974981at2759"/>
<accession>A0A072PD37</accession>
<dbReference type="VEuPathDB" id="FungiDB:A1O9_10460"/>
<dbReference type="RefSeq" id="XP_013256075.1">
    <property type="nucleotide sequence ID" value="XM_013400621.1"/>
</dbReference>
<dbReference type="CDD" id="cd05259">
    <property type="entry name" value="PCBER_SDR_a"/>
    <property type="match status" value="1"/>
</dbReference>
<reference evidence="4 5" key="1">
    <citation type="submission" date="2013-03" db="EMBL/GenBank/DDBJ databases">
        <title>The Genome Sequence of Exophiala aquamarina CBS 119918.</title>
        <authorList>
            <consortium name="The Broad Institute Genomics Platform"/>
            <person name="Cuomo C."/>
            <person name="de Hoog S."/>
            <person name="Gorbushina A."/>
            <person name="Walker B."/>
            <person name="Young S.K."/>
            <person name="Zeng Q."/>
            <person name="Gargeya S."/>
            <person name="Fitzgerald M."/>
            <person name="Haas B."/>
            <person name="Abouelleil A."/>
            <person name="Allen A.W."/>
            <person name="Alvarado L."/>
            <person name="Arachchi H.M."/>
            <person name="Berlin A.M."/>
            <person name="Chapman S.B."/>
            <person name="Gainer-Dewar J."/>
            <person name="Goldberg J."/>
            <person name="Griggs A."/>
            <person name="Gujja S."/>
            <person name="Hansen M."/>
            <person name="Howarth C."/>
            <person name="Imamovic A."/>
            <person name="Ireland A."/>
            <person name="Larimer J."/>
            <person name="McCowan C."/>
            <person name="Murphy C."/>
            <person name="Pearson M."/>
            <person name="Poon T.W."/>
            <person name="Priest M."/>
            <person name="Roberts A."/>
            <person name="Saif S."/>
            <person name="Shea T."/>
            <person name="Sisk P."/>
            <person name="Sykes S."/>
            <person name="Wortman J."/>
            <person name="Nusbaum C."/>
            <person name="Birren B."/>
        </authorList>
    </citation>
    <scope>NUCLEOTIDE SEQUENCE [LARGE SCALE GENOMIC DNA]</scope>
    <source>
        <strain evidence="4 5">CBS 119918</strain>
    </source>
</reference>
<proteinExistence type="predicted"/>
<evidence type="ECO:0000256" key="1">
    <source>
        <dbReference type="ARBA" id="ARBA00022857"/>
    </source>
</evidence>